<dbReference type="AlphaFoldDB" id="J9DUN9"/>
<keyword evidence="2" id="KW-1185">Reference proteome</keyword>
<evidence type="ECO:0000313" key="1">
    <source>
        <dbReference type="EMBL" id="EJW05012.1"/>
    </source>
</evidence>
<dbReference type="OrthoDB" id="339900at2759"/>
<dbReference type="SUPFAM" id="SSF50998">
    <property type="entry name" value="Quinoprotein alcohol dehydrogenase-like"/>
    <property type="match status" value="1"/>
</dbReference>
<dbReference type="EMBL" id="AFBI03000011">
    <property type="protein sequence ID" value="EJW05012.1"/>
    <property type="molecule type" value="Genomic_DNA"/>
</dbReference>
<sequence length="283" mass="32930">MYSYITRYQNQILYIVKNKVCSIKGNLDIEHSAELVFINGKYIVDSNKSLYVIDLIGNSLKYLNKLNKPITSLEVYNTSKGEEKNNEFTVISDRFGDIFRVDENNVKLIAGNMCYTTTMIIVNDMIWTGDKYGRIRVSKLNGEIVHYIFTIKKSITTMIHVGNYVVVGGLYKGLIIVDANNFEFKFVELNYSFYNLKTFDNEFFYGASVNKIQKFFLNSDRNIKESETMYLEDSVNIIDFDIYNDKIISLSSDGKLYENNNLIIDLNTQYNVYFDHIQDKCEK</sequence>
<reference evidence="2" key="2">
    <citation type="submission" date="2015-07" db="EMBL/GenBank/DDBJ databases">
        <title>Contrasting host-pathogen interactions and genome evolution in two generalist and specialist microsporidian pathogens of mosquitoes.</title>
        <authorList>
            <consortium name="The Broad Institute Genomics Platform"/>
            <consortium name="The Broad Institute Genome Sequencing Center for Infectious Disease"/>
            <person name="Cuomo C.A."/>
            <person name="Sanscrainte N.D."/>
            <person name="Goldberg J.M."/>
            <person name="Heiman D."/>
            <person name="Young S."/>
            <person name="Zeng Q."/>
            <person name="Becnel J.J."/>
            <person name="Birren B.W."/>
        </authorList>
    </citation>
    <scope>NUCLEOTIDE SEQUENCE [LARGE SCALE GENOMIC DNA]</scope>
    <source>
        <strain evidence="2">USNM 41457</strain>
    </source>
</reference>
<name>J9DUN9_EDHAE</name>
<evidence type="ECO:0000313" key="2">
    <source>
        <dbReference type="Proteomes" id="UP000003163"/>
    </source>
</evidence>
<accession>J9DUN9</accession>
<reference evidence="1 2" key="1">
    <citation type="submission" date="2011-08" db="EMBL/GenBank/DDBJ databases">
        <authorList>
            <person name="Liu Z.J."/>
            <person name="Shi F.L."/>
            <person name="Lu J.Q."/>
            <person name="Li M."/>
            <person name="Wang Z.L."/>
        </authorList>
    </citation>
    <scope>NUCLEOTIDE SEQUENCE [LARGE SCALE GENOMIC DNA]</scope>
    <source>
        <strain evidence="1 2">USNM 41457</strain>
    </source>
</reference>
<gene>
    <name evidence="1" type="ORF">EDEG_00892</name>
</gene>
<dbReference type="InParanoid" id="J9DUN9"/>
<dbReference type="Proteomes" id="UP000003163">
    <property type="component" value="Unassembled WGS sequence"/>
</dbReference>
<dbReference type="VEuPathDB" id="MicrosporidiaDB:EDEG_00892"/>
<comment type="caution">
    <text evidence="1">The sequence shown here is derived from an EMBL/GenBank/DDBJ whole genome shotgun (WGS) entry which is preliminary data.</text>
</comment>
<dbReference type="HOGENOM" id="CLU_1077581_0_0_1"/>
<proteinExistence type="predicted"/>
<dbReference type="InterPro" id="IPR011047">
    <property type="entry name" value="Quinoprotein_ADH-like_sf"/>
</dbReference>
<protein>
    <submittedName>
        <fullName evidence="1">Uncharacterized protein</fullName>
    </submittedName>
</protein>
<organism evidence="1 2">
    <name type="scientific">Edhazardia aedis (strain USNM 41457)</name>
    <name type="common">Microsporidian parasite</name>
    <dbReference type="NCBI Taxonomy" id="1003232"/>
    <lineage>
        <taxon>Eukaryota</taxon>
        <taxon>Fungi</taxon>
        <taxon>Fungi incertae sedis</taxon>
        <taxon>Microsporidia</taxon>
        <taxon>Edhazardia</taxon>
    </lineage>
</organism>